<keyword evidence="2 4" id="KW-0808">Transferase</keyword>
<dbReference type="GO" id="GO:0003723">
    <property type="term" value="F:RNA binding"/>
    <property type="evidence" value="ECO:0007669"/>
    <property type="project" value="InterPro"/>
</dbReference>
<evidence type="ECO:0000259" key="3">
    <source>
        <dbReference type="SMART" id="SM00967"/>
    </source>
</evidence>
<dbReference type="SUPFAM" id="SSF75217">
    <property type="entry name" value="alpha/beta knot"/>
    <property type="match status" value="1"/>
</dbReference>
<dbReference type="InterPro" id="IPR004441">
    <property type="entry name" value="rRNA_MeTrfase_TrmH"/>
</dbReference>
<dbReference type="InterPro" id="IPR029028">
    <property type="entry name" value="Alpha/beta_knot_MTases"/>
</dbReference>
<dbReference type="GO" id="GO:0006396">
    <property type="term" value="P:RNA processing"/>
    <property type="evidence" value="ECO:0007669"/>
    <property type="project" value="InterPro"/>
</dbReference>
<sequence>MQNQTQIFGIRAIIEAINAGKSIDKVFLQKGLHGELFTELESLIRKQGINASYVPVEKLNRLTKKNHQGAVAQISPIAFHDLEHLVLNVIESGKTPLFLLLDQLSDVRNFGAIIRTAECTGVDGIIIQKKGGAPVNGDTIKTSSGAVFKIPICKVDHIKDAVFYMQASGIKVIAATEKTENTLYDVSFKEPCAIIMGSEDRGINPSTLKIVDAKAKLPLMGDIQSLNVSVACGAFLYEAVRQRLTI</sequence>
<comment type="caution">
    <text evidence="4">The sequence shown here is derived from an EMBL/GenBank/DDBJ whole genome shotgun (WGS) entry which is preliminary data.</text>
</comment>
<gene>
    <name evidence="4" type="ORF">DFQ02_10160</name>
</gene>
<dbReference type="CDD" id="cd18103">
    <property type="entry name" value="SpoU-like_RlmB"/>
    <property type="match status" value="1"/>
</dbReference>
<feature type="domain" description="RNA 2-O ribose methyltransferase substrate binding" evidence="3">
    <location>
        <begin position="6"/>
        <end position="80"/>
    </location>
</feature>
<dbReference type="Proteomes" id="UP000256629">
    <property type="component" value="Unassembled WGS sequence"/>
</dbReference>
<dbReference type="PANTHER" id="PTHR46429">
    <property type="entry name" value="23S RRNA (GUANOSINE-2'-O-)-METHYLTRANSFERASE RLMB"/>
    <property type="match status" value="1"/>
</dbReference>
<evidence type="ECO:0000256" key="1">
    <source>
        <dbReference type="ARBA" id="ARBA00022603"/>
    </source>
</evidence>
<dbReference type="RefSeq" id="WP_116039002.1">
    <property type="nucleotide sequence ID" value="NZ_QRDX01000001.1"/>
</dbReference>
<evidence type="ECO:0000313" key="4">
    <source>
        <dbReference type="EMBL" id="RED50040.1"/>
    </source>
</evidence>
<protein>
    <submittedName>
        <fullName evidence="4">23S rRNA (Guanosine2251-2'-O)-methyltransferase</fullName>
    </submittedName>
</protein>
<dbReference type="GO" id="GO:0005829">
    <property type="term" value="C:cytosol"/>
    <property type="evidence" value="ECO:0007669"/>
    <property type="project" value="TreeGrafter"/>
</dbReference>
<keyword evidence="5" id="KW-1185">Reference proteome</keyword>
<dbReference type="Pfam" id="PF00588">
    <property type="entry name" value="SpoU_methylase"/>
    <property type="match status" value="1"/>
</dbReference>
<dbReference type="GO" id="GO:0032259">
    <property type="term" value="P:methylation"/>
    <property type="evidence" value="ECO:0007669"/>
    <property type="project" value="UniProtKB-KW"/>
</dbReference>
<reference evidence="4 5" key="1">
    <citation type="submission" date="2018-07" db="EMBL/GenBank/DDBJ databases">
        <title>Genomic Encyclopedia of Type Strains, Phase III (KMG-III): the genomes of soil and plant-associated and newly described type strains.</title>
        <authorList>
            <person name="Whitman W."/>
        </authorList>
    </citation>
    <scope>NUCLEOTIDE SEQUENCE [LARGE SCALE GENOMIC DNA]</scope>
    <source>
        <strain evidence="4 5">CECT 8487</strain>
    </source>
</reference>
<dbReference type="NCBIfam" id="TIGR00186">
    <property type="entry name" value="rRNA_methyl_3"/>
    <property type="match status" value="1"/>
</dbReference>
<dbReference type="SMART" id="SM00967">
    <property type="entry name" value="SpoU_sub_bind"/>
    <property type="match status" value="1"/>
</dbReference>
<dbReference type="InterPro" id="IPR029026">
    <property type="entry name" value="tRNA_m1G_MTases_N"/>
</dbReference>
<evidence type="ECO:0000313" key="5">
    <source>
        <dbReference type="Proteomes" id="UP000256629"/>
    </source>
</evidence>
<organism evidence="4 5">
    <name type="scientific">Seonamhaeicola aphaedonensis</name>
    <dbReference type="NCBI Taxonomy" id="1461338"/>
    <lineage>
        <taxon>Bacteria</taxon>
        <taxon>Pseudomonadati</taxon>
        <taxon>Bacteroidota</taxon>
        <taxon>Flavobacteriia</taxon>
        <taxon>Flavobacteriales</taxon>
        <taxon>Flavobacteriaceae</taxon>
    </lineage>
</organism>
<dbReference type="PANTHER" id="PTHR46429:SF1">
    <property type="entry name" value="23S RRNA (GUANOSINE-2'-O-)-METHYLTRANSFERASE RLMB"/>
    <property type="match status" value="1"/>
</dbReference>
<dbReference type="Pfam" id="PF08032">
    <property type="entry name" value="SpoU_sub_bind"/>
    <property type="match status" value="1"/>
</dbReference>
<dbReference type="Gene3D" id="3.30.1330.30">
    <property type="match status" value="1"/>
</dbReference>
<dbReference type="Gene3D" id="3.40.1280.10">
    <property type="match status" value="1"/>
</dbReference>
<keyword evidence="1 4" id="KW-0489">Methyltransferase</keyword>
<proteinExistence type="predicted"/>
<dbReference type="GO" id="GO:0008173">
    <property type="term" value="F:RNA methyltransferase activity"/>
    <property type="evidence" value="ECO:0007669"/>
    <property type="project" value="InterPro"/>
</dbReference>
<accession>A0A3D9HKM7</accession>
<dbReference type="InterPro" id="IPR029064">
    <property type="entry name" value="Ribosomal_eL30-like_sf"/>
</dbReference>
<dbReference type="SUPFAM" id="SSF55315">
    <property type="entry name" value="L30e-like"/>
    <property type="match status" value="1"/>
</dbReference>
<dbReference type="OrthoDB" id="9794400at2"/>
<dbReference type="InterPro" id="IPR001537">
    <property type="entry name" value="SpoU_MeTrfase"/>
</dbReference>
<name>A0A3D9HKM7_9FLAO</name>
<dbReference type="EMBL" id="QRDX01000001">
    <property type="protein sequence ID" value="RED50040.1"/>
    <property type="molecule type" value="Genomic_DNA"/>
</dbReference>
<evidence type="ECO:0000256" key="2">
    <source>
        <dbReference type="ARBA" id="ARBA00022679"/>
    </source>
</evidence>
<dbReference type="AlphaFoldDB" id="A0A3D9HKM7"/>
<dbReference type="InterPro" id="IPR013123">
    <property type="entry name" value="SpoU_subst-bd"/>
</dbReference>